<evidence type="ECO:0000313" key="3">
    <source>
        <dbReference type="Proteomes" id="UP001642502"/>
    </source>
</evidence>
<feature type="compositionally biased region" description="Low complexity" evidence="1">
    <location>
        <begin position="220"/>
        <end position="248"/>
    </location>
</feature>
<feature type="region of interest" description="Disordered" evidence="1">
    <location>
        <begin position="264"/>
        <end position="303"/>
    </location>
</feature>
<feature type="compositionally biased region" description="Polar residues" evidence="1">
    <location>
        <begin position="507"/>
        <end position="516"/>
    </location>
</feature>
<keyword evidence="3" id="KW-1185">Reference proteome</keyword>
<comment type="caution">
    <text evidence="2">The sequence shown here is derived from an EMBL/GenBank/DDBJ whole genome shotgun (WGS) entry which is preliminary data.</text>
</comment>
<feature type="compositionally biased region" description="Polar residues" evidence="1">
    <location>
        <begin position="483"/>
        <end position="492"/>
    </location>
</feature>
<evidence type="ECO:0000256" key="1">
    <source>
        <dbReference type="SAM" id="MobiDB-lite"/>
    </source>
</evidence>
<feature type="region of interest" description="Disordered" evidence="1">
    <location>
        <begin position="651"/>
        <end position="675"/>
    </location>
</feature>
<feature type="region of interest" description="Disordered" evidence="1">
    <location>
        <begin position="218"/>
        <end position="249"/>
    </location>
</feature>
<feature type="region of interest" description="Disordered" evidence="1">
    <location>
        <begin position="453"/>
        <end position="545"/>
    </location>
</feature>
<protein>
    <submittedName>
        <fullName evidence="2">Uncharacterized protein</fullName>
    </submittedName>
</protein>
<proteinExistence type="predicted"/>
<dbReference type="EMBL" id="CAWUON010000196">
    <property type="protein sequence ID" value="CAK7275276.1"/>
    <property type="molecule type" value="Genomic_DNA"/>
</dbReference>
<reference evidence="2 3" key="1">
    <citation type="submission" date="2024-01" db="EMBL/GenBank/DDBJ databases">
        <authorList>
            <person name="Allen C."/>
            <person name="Tagirdzhanova G."/>
        </authorList>
    </citation>
    <scope>NUCLEOTIDE SEQUENCE [LARGE SCALE GENOMIC DNA]</scope>
    <source>
        <strain evidence="2 3">CBS 119000</strain>
    </source>
</reference>
<feature type="compositionally biased region" description="Acidic residues" evidence="1">
    <location>
        <begin position="522"/>
        <end position="545"/>
    </location>
</feature>
<name>A0ABP0E6H4_9PEZI</name>
<dbReference type="Proteomes" id="UP001642502">
    <property type="component" value="Unassembled WGS sequence"/>
</dbReference>
<sequence>MPRYQPESTIIFPKDPRASEDDWPIFSLYDAIVYRPDGVTMANAILVSKEGPCIVRGRLEVDDKEDVQYLVKPSLRTAYLEARNIENYSIGDNEQGVIWLSSESGWLEIHPHPSYEPIYRSMCDMIVLYYILLGIYTNATEQNPKNAWKLRATLDIKETLFEYAVALGDGTTYDETVDKCVRLGPMLLAHCRRATDMDWTKSSFYKWLDKEMRSRERLARSSSRSESAVSSGPQTAAAAPVAASPGAVRGTTPALEPQIILRSQSHTPATVPHQLPFRAPPGSADMPDANTSVPSPPQDRPGLTTTVAVTASEPLLTSTAVAADLRASIFKTYLDIVETLGRVFGDPGRLEVARLHSLLFSKYRIRSYNTVYSLSSYFRHELVRNLSESWRGSLYETWLLSAKARAIAPASDDFLRDIPSQLVLGVASTYDSSPAASAEPVLVSNLPQTAGKRAVLRPSSVSRKRRLDSPENGFGTDRGSVSGMRSASQESMAFSAGRPQKVARSQVGASTSNPEPQSMVVDNDDTTPSDDSSDANDNDSDADSGDETLLAIHREPLLISTTPTGPNHTWTCPESGCNFIVRGRPEPSGSDDDGSDKDAICDTNARIQAHLRGHEEKILSCVDLAISEGSRGRVSVDHLLAKIRTLAGTATSQQSPPAAKVASSGMTTRRSRFFY</sequence>
<organism evidence="2 3">
    <name type="scientific">Sporothrix epigloea</name>
    <dbReference type="NCBI Taxonomy" id="1892477"/>
    <lineage>
        <taxon>Eukaryota</taxon>
        <taxon>Fungi</taxon>
        <taxon>Dikarya</taxon>
        <taxon>Ascomycota</taxon>
        <taxon>Pezizomycotina</taxon>
        <taxon>Sordariomycetes</taxon>
        <taxon>Sordariomycetidae</taxon>
        <taxon>Ophiostomatales</taxon>
        <taxon>Ophiostomataceae</taxon>
        <taxon>Sporothrix</taxon>
    </lineage>
</organism>
<gene>
    <name evidence="2" type="ORF">SEPCBS119000_006611</name>
</gene>
<accession>A0ABP0E6H4</accession>
<evidence type="ECO:0000313" key="2">
    <source>
        <dbReference type="EMBL" id="CAK7275276.1"/>
    </source>
</evidence>